<dbReference type="OrthoDB" id="4153955at2759"/>
<dbReference type="HOGENOM" id="CLU_1434308_0_0_1"/>
<dbReference type="VEuPathDB" id="FungiDB:PV07_08102"/>
<organism evidence="1 2">
    <name type="scientific">Cladophialophora immunda</name>
    <dbReference type="NCBI Taxonomy" id="569365"/>
    <lineage>
        <taxon>Eukaryota</taxon>
        <taxon>Fungi</taxon>
        <taxon>Dikarya</taxon>
        <taxon>Ascomycota</taxon>
        <taxon>Pezizomycotina</taxon>
        <taxon>Eurotiomycetes</taxon>
        <taxon>Chaetothyriomycetidae</taxon>
        <taxon>Chaetothyriales</taxon>
        <taxon>Herpotrichiellaceae</taxon>
        <taxon>Cladophialophora</taxon>
    </lineage>
</organism>
<name>A0A0D1ZKB7_9EURO</name>
<evidence type="ECO:0000313" key="2">
    <source>
        <dbReference type="Proteomes" id="UP000054466"/>
    </source>
</evidence>
<reference evidence="1 2" key="1">
    <citation type="submission" date="2015-01" db="EMBL/GenBank/DDBJ databases">
        <title>The Genome Sequence of Cladophialophora immunda CBS83496.</title>
        <authorList>
            <consortium name="The Broad Institute Genomics Platform"/>
            <person name="Cuomo C."/>
            <person name="de Hoog S."/>
            <person name="Gorbushina A."/>
            <person name="Stielow B."/>
            <person name="Teixiera M."/>
            <person name="Abouelleil A."/>
            <person name="Chapman S.B."/>
            <person name="Priest M."/>
            <person name="Young S.K."/>
            <person name="Wortman J."/>
            <person name="Nusbaum C."/>
            <person name="Birren B."/>
        </authorList>
    </citation>
    <scope>NUCLEOTIDE SEQUENCE [LARGE SCALE GENOMIC DNA]</scope>
    <source>
        <strain evidence="1 2">CBS 83496</strain>
    </source>
</reference>
<gene>
    <name evidence="1" type="ORF">PV07_08102</name>
</gene>
<dbReference type="EMBL" id="KN847043">
    <property type="protein sequence ID" value="KIW28436.1"/>
    <property type="molecule type" value="Genomic_DNA"/>
</dbReference>
<evidence type="ECO:0000313" key="1">
    <source>
        <dbReference type="EMBL" id="KIW28436.1"/>
    </source>
</evidence>
<dbReference type="Proteomes" id="UP000054466">
    <property type="component" value="Unassembled WGS sequence"/>
</dbReference>
<accession>A0A0D1ZKB7</accession>
<protein>
    <submittedName>
        <fullName evidence="1">Uncharacterized protein</fullName>
    </submittedName>
</protein>
<dbReference type="GeneID" id="27347296"/>
<keyword evidence="2" id="KW-1185">Reference proteome</keyword>
<sequence length="189" mass="21098">MDDHTSLAMQPIPEETVEIPLHLLRWLLAELDECARSMHADIFRQSTSPSPSPSSPHFHGDDVVHLPSTDFRPYSEMPTPGVTLPGDFRISLDGAEVQRLITCALTAIRGLSARYFQLLDCWKTLGFQCQRTKAAGVDLVTGLCDERDSIKKGSRDDLESLKERIQGKIDRLVERYFKAIKAAEGESDG</sequence>
<dbReference type="AlphaFoldDB" id="A0A0D1ZKB7"/>
<proteinExistence type="predicted"/>
<dbReference type="RefSeq" id="XP_016248652.1">
    <property type="nucleotide sequence ID" value="XM_016395233.1"/>
</dbReference>